<evidence type="ECO:0000259" key="9">
    <source>
        <dbReference type="Pfam" id="PF00266"/>
    </source>
</evidence>
<dbReference type="CDD" id="cd06453">
    <property type="entry name" value="SufS_like"/>
    <property type="match status" value="1"/>
</dbReference>
<comment type="function">
    <text evidence="8">Catalyzes the removal of elemental sulfur and selenium atoms from L-cysteine, L-cystine, L-selenocysteine, and L-selenocystine to produce L-alanine.</text>
</comment>
<evidence type="ECO:0000256" key="6">
    <source>
        <dbReference type="ARBA" id="ARBA00050776"/>
    </source>
</evidence>
<dbReference type="SUPFAM" id="SSF53383">
    <property type="entry name" value="PLP-dependent transferases"/>
    <property type="match status" value="1"/>
</dbReference>
<keyword evidence="11" id="KW-1185">Reference proteome</keyword>
<dbReference type="InterPro" id="IPR015422">
    <property type="entry name" value="PyrdxlP-dep_Trfase_small"/>
</dbReference>
<evidence type="ECO:0000256" key="2">
    <source>
        <dbReference type="ARBA" id="ARBA00010447"/>
    </source>
</evidence>
<comment type="similarity">
    <text evidence="2 8">Belongs to the class-V pyridoxal-phosphate-dependent aminotransferase family. Csd subfamily.</text>
</comment>
<dbReference type="InterPro" id="IPR015424">
    <property type="entry name" value="PyrdxlP-dep_Trfase"/>
</dbReference>
<evidence type="ECO:0000256" key="3">
    <source>
        <dbReference type="ARBA" id="ARBA00012239"/>
    </source>
</evidence>
<dbReference type="NCBIfam" id="TIGR01979">
    <property type="entry name" value="sufS"/>
    <property type="match status" value="1"/>
</dbReference>
<protein>
    <recommendedName>
        <fullName evidence="3 8">Cysteine desulfurase</fullName>
        <ecNumber evidence="3 8">2.8.1.7</ecNumber>
    </recommendedName>
</protein>
<evidence type="ECO:0000256" key="8">
    <source>
        <dbReference type="RuleBase" id="RU004506"/>
    </source>
</evidence>
<dbReference type="InterPro" id="IPR010970">
    <property type="entry name" value="Cys_dSase_SufS"/>
</dbReference>
<dbReference type="PROSITE" id="PS00595">
    <property type="entry name" value="AA_TRANSFER_CLASS_5"/>
    <property type="match status" value="1"/>
</dbReference>
<dbReference type="EC" id="2.8.1.7" evidence="3 8"/>
<dbReference type="PANTHER" id="PTHR43586">
    <property type="entry name" value="CYSTEINE DESULFURASE"/>
    <property type="match status" value="1"/>
</dbReference>
<accession>A0A261ERJ0</accession>
<dbReference type="GO" id="GO:0006534">
    <property type="term" value="P:cysteine metabolic process"/>
    <property type="evidence" value="ECO:0007669"/>
    <property type="project" value="UniProtKB-UniRule"/>
</dbReference>
<reference evidence="10 11" key="1">
    <citation type="journal article" date="2017" name="BMC Genomics">
        <title>Comparative genomic and phylogenomic analyses of the Bifidobacteriaceae family.</title>
        <authorList>
            <person name="Lugli G.A."/>
            <person name="Milani C."/>
            <person name="Turroni F."/>
            <person name="Duranti S."/>
            <person name="Mancabelli L."/>
            <person name="Mangifesta M."/>
            <person name="Ferrario C."/>
            <person name="Modesto M."/>
            <person name="Mattarelli P."/>
            <person name="Jiri K."/>
            <person name="van Sinderen D."/>
            <person name="Ventura M."/>
        </authorList>
    </citation>
    <scope>NUCLEOTIDE SEQUENCE [LARGE SCALE GENOMIC DNA]</scope>
    <source>
        <strain evidence="10 11">DSM 24744</strain>
    </source>
</reference>
<dbReference type="InterPro" id="IPR020578">
    <property type="entry name" value="Aminotrans_V_PyrdxlP_BS"/>
</dbReference>
<dbReference type="PANTHER" id="PTHR43586:SF8">
    <property type="entry name" value="CYSTEINE DESULFURASE 1, CHLOROPLASTIC"/>
    <property type="match status" value="1"/>
</dbReference>
<sequence>MTHNTQQPQPNEGERQTPVDFEAIRAQFPILDQKIHGHPFVYLDSGATAQKPECVVEAESEFYRTINAGVHRGAHELAARSTEAFEYARAQVARLVNANAEEGSEEIVVTQGATGGLNELAIAFGNASLGRGGEAAKRFALKPGDEIVVSKAEHHSVLLPFQELAARTGATLRWLDLTPDGRVRTDNVEDVITERTKIVAVTHISNVTGAITDIPTLVRRAHEVGALFVLDACQSIPHIRVDVKALDVDFACWSAHKMYGPTGVGFLYGKRELLEALPPAFFGGSMVELAWMDKPAQYMEPPARFEAGTQPVAQVVAAGVAAEWMMAIGMDAIAEHERMLTRKLLTIGDIPGFRILGPTDETDRIGTVAFDVEGVHPHDVGQFADSQGIAIRVGHHCAQPVHRHFGLYASNRVSCGVYNNLDDVDRLLETLGKVRGFFLG</sequence>
<evidence type="ECO:0000256" key="1">
    <source>
        <dbReference type="ARBA" id="ARBA00001933"/>
    </source>
</evidence>
<feature type="domain" description="Aminotransferase class V" evidence="9">
    <location>
        <begin position="41"/>
        <end position="427"/>
    </location>
</feature>
<dbReference type="RefSeq" id="WP_094691620.1">
    <property type="nucleotide sequence ID" value="NZ_MWWQ01000014.1"/>
</dbReference>
<evidence type="ECO:0000313" key="11">
    <source>
        <dbReference type="Proteomes" id="UP000216454"/>
    </source>
</evidence>
<evidence type="ECO:0000256" key="7">
    <source>
        <dbReference type="RuleBase" id="RU004504"/>
    </source>
</evidence>
<dbReference type="Gene3D" id="3.40.640.10">
    <property type="entry name" value="Type I PLP-dependent aspartate aminotransferase-like (Major domain)"/>
    <property type="match status" value="1"/>
</dbReference>
<keyword evidence="4 8" id="KW-0808">Transferase</keyword>
<evidence type="ECO:0000256" key="5">
    <source>
        <dbReference type="ARBA" id="ARBA00022898"/>
    </source>
</evidence>
<dbReference type="EMBL" id="MWWQ01000014">
    <property type="protein sequence ID" value="OZG49469.1"/>
    <property type="molecule type" value="Genomic_DNA"/>
</dbReference>
<evidence type="ECO:0000313" key="10">
    <source>
        <dbReference type="EMBL" id="OZG49469.1"/>
    </source>
</evidence>
<dbReference type="Gene3D" id="3.90.1150.10">
    <property type="entry name" value="Aspartate Aminotransferase, domain 1"/>
    <property type="match status" value="1"/>
</dbReference>
<comment type="catalytic activity">
    <reaction evidence="6 8">
        <text>(sulfur carrier)-H + L-cysteine = (sulfur carrier)-SH + L-alanine</text>
        <dbReference type="Rhea" id="RHEA:43892"/>
        <dbReference type="Rhea" id="RHEA-COMP:14737"/>
        <dbReference type="Rhea" id="RHEA-COMP:14739"/>
        <dbReference type="ChEBI" id="CHEBI:29917"/>
        <dbReference type="ChEBI" id="CHEBI:35235"/>
        <dbReference type="ChEBI" id="CHEBI:57972"/>
        <dbReference type="ChEBI" id="CHEBI:64428"/>
        <dbReference type="EC" id="2.8.1.7"/>
    </reaction>
</comment>
<comment type="cofactor">
    <cofactor evidence="1 7">
        <name>pyridoxal 5'-phosphate</name>
        <dbReference type="ChEBI" id="CHEBI:597326"/>
    </cofactor>
</comment>
<dbReference type="InterPro" id="IPR015421">
    <property type="entry name" value="PyrdxlP-dep_Trfase_major"/>
</dbReference>
<gene>
    <name evidence="10" type="ORF">PSSU_1293</name>
</gene>
<dbReference type="InterPro" id="IPR000192">
    <property type="entry name" value="Aminotrans_V_dom"/>
</dbReference>
<dbReference type="GO" id="GO:0030170">
    <property type="term" value="F:pyridoxal phosphate binding"/>
    <property type="evidence" value="ECO:0007669"/>
    <property type="project" value="UniProtKB-UniRule"/>
</dbReference>
<dbReference type="Pfam" id="PF00266">
    <property type="entry name" value="Aminotran_5"/>
    <property type="match status" value="1"/>
</dbReference>
<dbReference type="AlphaFoldDB" id="A0A261ERJ0"/>
<proteinExistence type="inferred from homology"/>
<name>A0A261ERJ0_9BIFI</name>
<dbReference type="Proteomes" id="UP000216454">
    <property type="component" value="Unassembled WGS sequence"/>
</dbReference>
<dbReference type="GO" id="GO:0031071">
    <property type="term" value="F:cysteine desulfurase activity"/>
    <property type="evidence" value="ECO:0007669"/>
    <property type="project" value="UniProtKB-UniRule"/>
</dbReference>
<keyword evidence="5 8" id="KW-0663">Pyridoxal phosphate</keyword>
<comment type="caution">
    <text evidence="10">The sequence shown here is derived from an EMBL/GenBank/DDBJ whole genome shotgun (WGS) entry which is preliminary data.</text>
</comment>
<organism evidence="10 11">
    <name type="scientific">Pseudoscardovia suis</name>
    <dbReference type="NCBI Taxonomy" id="987063"/>
    <lineage>
        <taxon>Bacteria</taxon>
        <taxon>Bacillati</taxon>
        <taxon>Actinomycetota</taxon>
        <taxon>Actinomycetes</taxon>
        <taxon>Bifidobacteriales</taxon>
        <taxon>Bifidobacteriaceae</taxon>
        <taxon>Pseudoscardovia</taxon>
    </lineage>
</organism>
<dbReference type="OrthoDB" id="9804366at2"/>
<evidence type="ECO:0000256" key="4">
    <source>
        <dbReference type="ARBA" id="ARBA00022679"/>
    </source>
</evidence>